<proteinExistence type="predicted"/>
<keyword evidence="3" id="KW-1185">Reference proteome</keyword>
<dbReference type="EMBL" id="FJVC01000696">
    <property type="protein sequence ID" value="CZT53233.1"/>
    <property type="molecule type" value="Genomic_DNA"/>
</dbReference>
<dbReference type="Proteomes" id="UP000177625">
    <property type="component" value="Unassembled WGS sequence"/>
</dbReference>
<accession>A0A1E1MVX3</accession>
<feature type="chain" id="PRO_5009448751" description="Invertebrate defensins family profile domain-containing protein" evidence="1">
    <location>
        <begin position="19"/>
        <end position="83"/>
    </location>
</feature>
<evidence type="ECO:0000256" key="1">
    <source>
        <dbReference type="SAM" id="SignalP"/>
    </source>
</evidence>
<gene>
    <name evidence="2" type="ORF">RSE6_14705</name>
</gene>
<evidence type="ECO:0008006" key="4">
    <source>
        <dbReference type="Google" id="ProtNLM"/>
    </source>
</evidence>
<keyword evidence="1" id="KW-0732">Signal</keyword>
<feature type="signal peptide" evidence="1">
    <location>
        <begin position="1"/>
        <end position="18"/>
    </location>
</feature>
<sequence>MYLLRILPFASLFTLSIGGPLDPPPSVHFKCEFPFIPGGWDNCKGSDAQWCTDFWCSTRNRCGSGVGAVGVGAGNGFCDCYCA</sequence>
<dbReference type="AlphaFoldDB" id="A0A1E1MVX3"/>
<evidence type="ECO:0000313" key="3">
    <source>
        <dbReference type="Proteomes" id="UP000177625"/>
    </source>
</evidence>
<protein>
    <recommendedName>
        <fullName evidence="4">Invertebrate defensins family profile domain-containing protein</fullName>
    </recommendedName>
</protein>
<reference evidence="3" key="1">
    <citation type="submission" date="2016-03" db="EMBL/GenBank/DDBJ databases">
        <authorList>
            <person name="Guldener U."/>
        </authorList>
    </citation>
    <scope>NUCLEOTIDE SEQUENCE [LARGE SCALE GENOMIC DNA]</scope>
</reference>
<evidence type="ECO:0000313" key="2">
    <source>
        <dbReference type="EMBL" id="CZT53233.1"/>
    </source>
</evidence>
<organism evidence="2 3">
    <name type="scientific">Rhynchosporium secalis</name>
    <name type="common">Barley scald fungus</name>
    <dbReference type="NCBI Taxonomy" id="38038"/>
    <lineage>
        <taxon>Eukaryota</taxon>
        <taxon>Fungi</taxon>
        <taxon>Dikarya</taxon>
        <taxon>Ascomycota</taxon>
        <taxon>Pezizomycotina</taxon>
        <taxon>Leotiomycetes</taxon>
        <taxon>Helotiales</taxon>
        <taxon>Ploettnerulaceae</taxon>
        <taxon>Rhynchosporium</taxon>
    </lineage>
</organism>
<name>A0A1E1MVX3_RHYSE</name>